<reference evidence="7" key="1">
    <citation type="submission" date="2015-08" db="EMBL/GenBank/DDBJ databases">
        <title>Comparative genomics of the Campylobacter concisus group.</title>
        <authorList>
            <person name="Miller W.G."/>
            <person name="Yee E."/>
            <person name="Chapman M.H."/>
            <person name="Huynh S."/>
            <person name="Bono J.L."/>
            <person name="On S.L.W."/>
            <person name="St Leger J."/>
            <person name="Foster G."/>
            <person name="Parker C.T."/>
        </authorList>
    </citation>
    <scope>NUCLEOTIDE SEQUENCE [LARGE SCALE GENOMIC DNA]</scope>
    <source>
        <strain evidence="7">ATCC 33237</strain>
    </source>
</reference>
<evidence type="ECO:0000256" key="2">
    <source>
        <dbReference type="ARBA" id="ARBA00022801"/>
    </source>
</evidence>
<keyword evidence="2" id="KW-0378">Hydrolase</keyword>
<dbReference type="EMBL" id="CP012541">
    <property type="protein sequence ID" value="ALF47488.1"/>
    <property type="molecule type" value="Genomic_DNA"/>
</dbReference>
<keyword evidence="3" id="KW-0479">Metal-binding</keyword>
<dbReference type="GO" id="GO:0046872">
    <property type="term" value="F:metal ion binding"/>
    <property type="evidence" value="ECO:0007669"/>
    <property type="project" value="UniProtKB-KW"/>
</dbReference>
<protein>
    <submittedName>
        <fullName evidence="6">Nudix-type nucleoside diphosphatase</fullName>
    </submittedName>
</protein>
<dbReference type="Gene3D" id="3.90.79.10">
    <property type="entry name" value="Nucleoside Triphosphate Pyrophosphohydrolase"/>
    <property type="match status" value="1"/>
</dbReference>
<sequence length="194" mass="22556">MDTTITNLEILPLDESKYLKPFKMKFMQNGVQRDWDCVKVMNSVSIFLYHEQKDAFLFVKQFRPAVWYSQEKEGIKTNEQGFTYELCAGLMDKGLSEEQTAREEAIEEVGYELKEIERITMTYGAFGFGGNTQTMFYAKIDESMKVNSGGGVDGEDIELVFIKREDMMKFAFDESKVKGFGLIFAYLWWEKFKS</sequence>
<dbReference type="PANTHER" id="PTHR11839:SF15">
    <property type="entry name" value="URIDINE DIPHOSPHATE GLUCOSE PYROPHOSPHATASE NUDT14"/>
    <property type="match status" value="1"/>
</dbReference>
<dbReference type="PROSITE" id="PS51462">
    <property type="entry name" value="NUDIX"/>
    <property type="match status" value="1"/>
</dbReference>
<feature type="binding site" evidence="3">
    <location>
        <position position="104"/>
    </location>
    <ligand>
        <name>Mg(2+)</name>
        <dbReference type="ChEBI" id="CHEBI:18420"/>
        <label>2</label>
    </ligand>
</feature>
<dbReference type="PATRIC" id="fig|199.248.peg.833"/>
<evidence type="ECO:0000259" key="5">
    <source>
        <dbReference type="PROSITE" id="PS51462"/>
    </source>
</evidence>
<name>A0A0M3V286_9BACT</name>
<dbReference type="NCBIfam" id="TIGR00052">
    <property type="entry name" value="nudix-type nucleoside diphosphatase, YffH/AdpP family"/>
    <property type="match status" value="1"/>
</dbReference>
<feature type="short sequence motif" description="Nudix box" evidence="4">
    <location>
        <begin position="89"/>
        <end position="111"/>
    </location>
</feature>
<dbReference type="InterPro" id="IPR000086">
    <property type="entry name" value="NUDIX_hydrolase_dom"/>
</dbReference>
<comment type="cofactor">
    <cofactor evidence="1 3">
        <name>Mg(2+)</name>
        <dbReference type="ChEBI" id="CHEBI:18420"/>
    </cofactor>
</comment>
<dbReference type="Pfam" id="PF00293">
    <property type="entry name" value="NUDIX"/>
    <property type="match status" value="1"/>
</dbReference>
<gene>
    <name evidence="6" type="ORF">CCON33237_0802</name>
</gene>
<dbReference type="KEGG" id="ccoc:CCON33237_0802"/>
<evidence type="ECO:0000313" key="7">
    <source>
        <dbReference type="Proteomes" id="UP000066049"/>
    </source>
</evidence>
<dbReference type="GeneID" id="28662477"/>
<evidence type="ECO:0000313" key="6">
    <source>
        <dbReference type="EMBL" id="ALF47488.1"/>
    </source>
</evidence>
<dbReference type="InterPro" id="IPR015797">
    <property type="entry name" value="NUDIX_hydrolase-like_dom_sf"/>
</dbReference>
<proteinExistence type="predicted"/>
<dbReference type="InterPro" id="IPR004385">
    <property type="entry name" value="NDP_pyrophosphatase"/>
</dbReference>
<feature type="domain" description="Nudix hydrolase" evidence="5">
    <location>
        <begin position="39"/>
        <end position="186"/>
    </location>
</feature>
<dbReference type="SUPFAM" id="SSF55811">
    <property type="entry name" value="Nudix"/>
    <property type="match status" value="1"/>
</dbReference>
<dbReference type="RefSeq" id="WP_054196503.1">
    <property type="nucleotide sequence ID" value="NZ_CABMKQ010000005.1"/>
</dbReference>
<dbReference type="AlphaFoldDB" id="A0A0M3V286"/>
<feature type="binding site" evidence="3">
    <location>
        <position position="108"/>
    </location>
    <ligand>
        <name>Mg(2+)</name>
        <dbReference type="ChEBI" id="CHEBI:18420"/>
        <label>1</label>
    </ligand>
</feature>
<evidence type="ECO:0000256" key="4">
    <source>
        <dbReference type="PIRSR" id="PIRSR604385-3"/>
    </source>
</evidence>
<organism evidence="6 7">
    <name type="scientific">Campylobacter concisus</name>
    <dbReference type="NCBI Taxonomy" id="199"/>
    <lineage>
        <taxon>Bacteria</taxon>
        <taxon>Pseudomonadati</taxon>
        <taxon>Campylobacterota</taxon>
        <taxon>Epsilonproteobacteria</taxon>
        <taxon>Campylobacterales</taxon>
        <taxon>Campylobacteraceae</taxon>
        <taxon>Campylobacter</taxon>
    </lineage>
</organism>
<accession>A0A0M3V286</accession>
<feature type="binding site" evidence="3">
    <location>
        <position position="155"/>
    </location>
    <ligand>
        <name>Mg(2+)</name>
        <dbReference type="ChEBI" id="CHEBI:18420"/>
        <label>1</label>
    </ligand>
</feature>
<dbReference type="PANTHER" id="PTHR11839">
    <property type="entry name" value="UDP/ADP-SUGAR PYROPHOSPHATASE"/>
    <property type="match status" value="1"/>
</dbReference>
<dbReference type="GO" id="GO:0019693">
    <property type="term" value="P:ribose phosphate metabolic process"/>
    <property type="evidence" value="ECO:0007669"/>
    <property type="project" value="TreeGrafter"/>
</dbReference>
<evidence type="ECO:0000256" key="3">
    <source>
        <dbReference type="PIRSR" id="PIRSR604385-2"/>
    </source>
</evidence>
<dbReference type="GO" id="GO:0016818">
    <property type="term" value="F:hydrolase activity, acting on acid anhydrides, in phosphorus-containing anhydrides"/>
    <property type="evidence" value="ECO:0007669"/>
    <property type="project" value="InterPro"/>
</dbReference>
<evidence type="ECO:0000256" key="1">
    <source>
        <dbReference type="ARBA" id="ARBA00001946"/>
    </source>
</evidence>
<dbReference type="GO" id="GO:0006753">
    <property type="term" value="P:nucleoside phosphate metabolic process"/>
    <property type="evidence" value="ECO:0007669"/>
    <property type="project" value="TreeGrafter"/>
</dbReference>
<dbReference type="Proteomes" id="UP000066049">
    <property type="component" value="Chromosome"/>
</dbReference>
<dbReference type="CDD" id="cd18887">
    <property type="entry name" value="NUDIX_UGPPase_Nudt14"/>
    <property type="match status" value="1"/>
</dbReference>
<keyword evidence="3" id="KW-0460">Magnesium</keyword>
<feature type="binding site" evidence="3">
    <location>
        <position position="88"/>
    </location>
    <ligand>
        <name>Mg(2+)</name>
        <dbReference type="ChEBI" id="CHEBI:18420"/>
        <label>1</label>
    </ligand>
</feature>